<dbReference type="AlphaFoldDB" id="A0A2H0LVX1"/>
<dbReference type="EMBL" id="PCWA01000097">
    <property type="protein sequence ID" value="PIQ88542.1"/>
    <property type="molecule type" value="Genomic_DNA"/>
</dbReference>
<dbReference type="Pfam" id="PF09924">
    <property type="entry name" value="LPG_synthase_C"/>
    <property type="match status" value="1"/>
</dbReference>
<dbReference type="InterPro" id="IPR016181">
    <property type="entry name" value="Acyl_CoA_acyltransferase"/>
</dbReference>
<reference evidence="2 3" key="1">
    <citation type="submission" date="2017-09" db="EMBL/GenBank/DDBJ databases">
        <title>Depth-based differentiation of microbial function through sediment-hosted aquifers and enrichment of novel symbionts in the deep terrestrial subsurface.</title>
        <authorList>
            <person name="Probst A.J."/>
            <person name="Ladd B."/>
            <person name="Jarett J.K."/>
            <person name="Geller-Mcgrath D.E."/>
            <person name="Sieber C.M."/>
            <person name="Emerson J.B."/>
            <person name="Anantharaman K."/>
            <person name="Thomas B.C."/>
            <person name="Malmstrom R."/>
            <person name="Stieglmeier M."/>
            <person name="Klingl A."/>
            <person name="Woyke T."/>
            <person name="Ryan C.M."/>
            <person name="Banfield J.F."/>
        </authorList>
    </citation>
    <scope>NUCLEOTIDE SEQUENCE [LARGE SCALE GENOMIC DNA]</scope>
    <source>
        <strain evidence="2">CG11_big_fil_rev_8_21_14_0_20_42_13</strain>
    </source>
</reference>
<evidence type="ECO:0000313" key="2">
    <source>
        <dbReference type="EMBL" id="PIQ88542.1"/>
    </source>
</evidence>
<dbReference type="SUPFAM" id="SSF55729">
    <property type="entry name" value="Acyl-CoA N-acyltransferases (Nat)"/>
    <property type="match status" value="2"/>
</dbReference>
<protein>
    <recommendedName>
        <fullName evidence="1">Phosphatidylglycerol lysyltransferase C-terminal domain-containing protein</fullName>
    </recommendedName>
</protein>
<proteinExistence type="predicted"/>
<dbReference type="Gene3D" id="3.40.630.30">
    <property type="match status" value="1"/>
</dbReference>
<organism evidence="2 3">
    <name type="scientific">Candidatus Ghiorseimicrobium undicola</name>
    <dbReference type="NCBI Taxonomy" id="1974746"/>
    <lineage>
        <taxon>Bacteria</taxon>
        <taxon>Pseudomonadati</taxon>
        <taxon>Candidatus Omnitrophota</taxon>
        <taxon>Candidatus Ghiorseimicrobium</taxon>
    </lineage>
</organism>
<dbReference type="InterPro" id="IPR024320">
    <property type="entry name" value="LPG_synthase_C"/>
</dbReference>
<dbReference type="PANTHER" id="PTHR41373">
    <property type="entry name" value="DUF2156 DOMAIN-CONTAINING PROTEIN"/>
    <property type="match status" value="1"/>
</dbReference>
<gene>
    <name evidence="2" type="ORF">COV72_07910</name>
</gene>
<name>A0A2H0LVX1_9BACT</name>
<accession>A0A2H0LVX1</accession>
<comment type="caution">
    <text evidence="2">The sequence shown here is derived from an EMBL/GenBank/DDBJ whole genome shotgun (WGS) entry which is preliminary data.</text>
</comment>
<sequence length="458" mass="53101">MVSAKDQEEIISKKIKQFVPESACLKCEGCCRFNGRDTVWAPCERKVVPFQDYFICSLFSPLTRRCKSYDSRLLDCRIYPFLIHKKEKSVYLTADLKCPYLNERLQSKEYEDYARYLFNFLNSADGANLLSARPGLAVEYDEELKIIGKIEKGNFLGSPLAFEDKIIFDAYIQKSKHEISAHSFANIYVWRTLFDVRFNIIKEHLCVFFKDELGCFMYLPALGGRADKDILNYCFDIMDGVNADKDTSRVENIEEKDKGFYEDNGFKLLAKDPEYIYHTQDLITLCGDKFKDKRASCNYFQKNYKYSYEDLSQGAVYECLQLLAQWRKERLSKAGSNSKLSDIKFYSGILDDNCLAQEEALLNFDRLNLEGKIIRVEGKVAAYTFGFALSEETFCIFSEVADLNIKGIAQFIFRQFCSDLKKYRYINVMDDSGLKNLKDVKDSYNPARKVCLYTARKV</sequence>
<evidence type="ECO:0000259" key="1">
    <source>
        <dbReference type="Pfam" id="PF09924"/>
    </source>
</evidence>
<feature type="domain" description="Phosphatidylglycerol lysyltransferase C-terminal" evidence="1">
    <location>
        <begin position="176"/>
        <end position="455"/>
    </location>
</feature>
<dbReference type="InterPro" id="IPR016732">
    <property type="entry name" value="UCP018688"/>
</dbReference>
<dbReference type="Proteomes" id="UP000229641">
    <property type="component" value="Unassembled WGS sequence"/>
</dbReference>
<evidence type="ECO:0000313" key="3">
    <source>
        <dbReference type="Proteomes" id="UP000229641"/>
    </source>
</evidence>
<dbReference type="PANTHER" id="PTHR41373:SF1">
    <property type="entry name" value="PHOSPHATIDYLGLYCEROL LYSYLTRANSFERASE C-TERMINAL DOMAIN-CONTAINING PROTEIN"/>
    <property type="match status" value="1"/>
</dbReference>